<evidence type="ECO:0000313" key="14">
    <source>
        <dbReference type="Proteomes" id="UP001281614"/>
    </source>
</evidence>
<keyword evidence="8" id="KW-0560">Oxidoreductase</keyword>
<evidence type="ECO:0000256" key="4">
    <source>
        <dbReference type="ARBA" id="ARBA00022553"/>
    </source>
</evidence>
<sequence>MRVGKNVKHVSIGDRVGVGAQALSCMQSDCPECSSGQENHRGRAFVQTYAMPYPDGSGNSYGGYADYNRTPGHFVFQIPEGLASAVAAPMLCGGVTVFSPLKHNGCGPGKSVGILGVGGLGHFGILFARALGADRVVGVSRKSSKRQEVLSLGADEYIATDDDENWASTNARLLDLIINTVSSSKMPLTDYLSLLKVGGTLIQVGNPDGGSLPQLNAFTFIVNGIKFGGSCIGSPADIREMLELASKKQLKPLIEERPMEDANDVLVDMGKGLARYRYVLVNSRNL</sequence>
<dbReference type="InterPro" id="IPR013149">
    <property type="entry name" value="ADH-like_C"/>
</dbReference>
<dbReference type="EC" id="1.1.1.2" evidence="9"/>
<dbReference type="EMBL" id="VYYT01000120">
    <property type="protein sequence ID" value="KAK2767102.1"/>
    <property type="molecule type" value="Genomic_DNA"/>
</dbReference>
<dbReference type="Proteomes" id="UP001281614">
    <property type="component" value="Unassembled WGS sequence"/>
</dbReference>
<keyword evidence="14" id="KW-1185">Reference proteome</keyword>
<dbReference type="Pfam" id="PF08240">
    <property type="entry name" value="ADH_N"/>
    <property type="match status" value="1"/>
</dbReference>
<comment type="cofactor">
    <cofactor evidence="1">
        <name>Zn(2+)</name>
        <dbReference type="ChEBI" id="CHEBI:29105"/>
    </cofactor>
</comment>
<proteinExistence type="inferred from homology"/>
<dbReference type="Pfam" id="PF00107">
    <property type="entry name" value="ADH_zinc_N"/>
    <property type="match status" value="1"/>
</dbReference>
<feature type="domain" description="Alcohol dehydrogenase-like N-terminal" evidence="12">
    <location>
        <begin position="2"/>
        <end position="80"/>
    </location>
</feature>
<evidence type="ECO:0000256" key="10">
    <source>
        <dbReference type="ARBA" id="ARBA00050997"/>
    </source>
</evidence>
<keyword evidence="4" id="KW-0597">Phosphoprotein</keyword>
<accession>A0AAE0D7X6</accession>
<keyword evidence="5" id="KW-0479">Metal-binding</keyword>
<keyword evidence="6" id="KW-0862">Zinc</keyword>
<dbReference type="InterPro" id="IPR013154">
    <property type="entry name" value="ADH-like_N"/>
</dbReference>
<evidence type="ECO:0000259" key="11">
    <source>
        <dbReference type="Pfam" id="PF00107"/>
    </source>
</evidence>
<dbReference type="GO" id="GO:0008106">
    <property type="term" value="F:alcohol dehydrogenase (NADP+) activity"/>
    <property type="evidence" value="ECO:0007669"/>
    <property type="project" value="UniProtKB-EC"/>
</dbReference>
<dbReference type="GO" id="GO:0006066">
    <property type="term" value="P:alcohol metabolic process"/>
    <property type="evidence" value="ECO:0007669"/>
    <property type="project" value="UniProtKB-ARBA"/>
</dbReference>
<dbReference type="Gene3D" id="3.40.50.720">
    <property type="entry name" value="NAD(P)-binding Rossmann-like Domain"/>
    <property type="match status" value="1"/>
</dbReference>
<evidence type="ECO:0000256" key="6">
    <source>
        <dbReference type="ARBA" id="ARBA00022833"/>
    </source>
</evidence>
<dbReference type="GO" id="GO:0046872">
    <property type="term" value="F:metal ion binding"/>
    <property type="evidence" value="ECO:0007669"/>
    <property type="project" value="UniProtKB-KW"/>
</dbReference>
<comment type="catalytic activity">
    <reaction evidence="10">
        <text>a primary alcohol + NADP(+) = an aldehyde + NADPH + H(+)</text>
        <dbReference type="Rhea" id="RHEA:15937"/>
        <dbReference type="ChEBI" id="CHEBI:15378"/>
        <dbReference type="ChEBI" id="CHEBI:15734"/>
        <dbReference type="ChEBI" id="CHEBI:17478"/>
        <dbReference type="ChEBI" id="CHEBI:57783"/>
        <dbReference type="ChEBI" id="CHEBI:58349"/>
        <dbReference type="EC" id="1.1.1.2"/>
    </reaction>
    <physiologicalReaction direction="left-to-right" evidence="10">
        <dbReference type="Rhea" id="RHEA:15938"/>
    </physiologicalReaction>
    <physiologicalReaction direction="right-to-left" evidence="10">
        <dbReference type="Rhea" id="RHEA:15939"/>
    </physiologicalReaction>
</comment>
<feature type="domain" description="Alcohol dehydrogenase-like C-terminal" evidence="11">
    <location>
        <begin position="119"/>
        <end position="246"/>
    </location>
</feature>
<evidence type="ECO:0000259" key="12">
    <source>
        <dbReference type="Pfam" id="PF08240"/>
    </source>
</evidence>
<reference evidence="13" key="1">
    <citation type="submission" date="2023-02" db="EMBL/GenBank/DDBJ databases">
        <title>Colletotrichum kahawae CIFC_Que2 genome sequencing and assembly.</title>
        <authorList>
            <person name="Baroncelli R."/>
        </authorList>
    </citation>
    <scope>NUCLEOTIDE SEQUENCE</scope>
    <source>
        <strain evidence="13">CIFC_Que2</strain>
    </source>
</reference>
<comment type="similarity">
    <text evidence="2">Belongs to the zinc-containing alcohol dehydrogenase family.</text>
</comment>
<name>A0AAE0D7X6_COLKA</name>
<keyword evidence="7" id="KW-0521">NADP</keyword>
<comment type="caution">
    <text evidence="13">The sequence shown here is derived from an EMBL/GenBank/DDBJ whole genome shotgun (WGS) entry which is preliminary data.</text>
</comment>
<dbReference type="CDD" id="cd05283">
    <property type="entry name" value="CAD1"/>
    <property type="match status" value="1"/>
</dbReference>
<protein>
    <recommendedName>
        <fullName evidence="9">alcohol dehydrogenase (NADP(+))</fullName>
        <ecNumber evidence="9">1.1.1.2</ecNumber>
    </recommendedName>
</protein>
<dbReference type="SUPFAM" id="SSF50129">
    <property type="entry name" value="GroES-like"/>
    <property type="match status" value="1"/>
</dbReference>
<dbReference type="InterPro" id="IPR036291">
    <property type="entry name" value="NAD(P)-bd_dom_sf"/>
</dbReference>
<evidence type="ECO:0000256" key="7">
    <source>
        <dbReference type="ARBA" id="ARBA00022857"/>
    </source>
</evidence>
<evidence type="ECO:0000256" key="2">
    <source>
        <dbReference type="ARBA" id="ARBA00008072"/>
    </source>
</evidence>
<dbReference type="FunFam" id="3.40.50.720:FF:000158">
    <property type="entry name" value="Zinc-binding alcohol dehydrogenase"/>
    <property type="match status" value="1"/>
</dbReference>
<dbReference type="InterPro" id="IPR047109">
    <property type="entry name" value="CAD-like"/>
</dbReference>
<evidence type="ECO:0000313" key="13">
    <source>
        <dbReference type="EMBL" id="KAK2767102.1"/>
    </source>
</evidence>
<dbReference type="Gene3D" id="3.90.180.10">
    <property type="entry name" value="Medium-chain alcohol dehydrogenases, catalytic domain"/>
    <property type="match status" value="1"/>
</dbReference>
<evidence type="ECO:0000256" key="9">
    <source>
        <dbReference type="ARBA" id="ARBA00024074"/>
    </source>
</evidence>
<gene>
    <name evidence="13" type="ORF">CKAH01_15377</name>
</gene>
<dbReference type="InterPro" id="IPR011032">
    <property type="entry name" value="GroES-like_sf"/>
</dbReference>
<comment type="subunit">
    <text evidence="3">Homodimer.</text>
</comment>
<evidence type="ECO:0000256" key="5">
    <source>
        <dbReference type="ARBA" id="ARBA00022723"/>
    </source>
</evidence>
<evidence type="ECO:0000256" key="8">
    <source>
        <dbReference type="ARBA" id="ARBA00023002"/>
    </source>
</evidence>
<dbReference type="SUPFAM" id="SSF51735">
    <property type="entry name" value="NAD(P)-binding Rossmann-fold domains"/>
    <property type="match status" value="1"/>
</dbReference>
<dbReference type="AlphaFoldDB" id="A0AAE0D7X6"/>
<evidence type="ECO:0000256" key="3">
    <source>
        <dbReference type="ARBA" id="ARBA00011738"/>
    </source>
</evidence>
<organism evidence="13 14">
    <name type="scientific">Colletotrichum kahawae</name>
    <name type="common">Coffee berry disease fungus</name>
    <dbReference type="NCBI Taxonomy" id="34407"/>
    <lineage>
        <taxon>Eukaryota</taxon>
        <taxon>Fungi</taxon>
        <taxon>Dikarya</taxon>
        <taxon>Ascomycota</taxon>
        <taxon>Pezizomycotina</taxon>
        <taxon>Sordariomycetes</taxon>
        <taxon>Hypocreomycetidae</taxon>
        <taxon>Glomerellales</taxon>
        <taxon>Glomerellaceae</taxon>
        <taxon>Colletotrichum</taxon>
        <taxon>Colletotrichum gloeosporioides species complex</taxon>
    </lineage>
</organism>
<dbReference type="PANTHER" id="PTHR42683">
    <property type="entry name" value="ALDEHYDE REDUCTASE"/>
    <property type="match status" value="1"/>
</dbReference>
<evidence type="ECO:0000256" key="1">
    <source>
        <dbReference type="ARBA" id="ARBA00001947"/>
    </source>
</evidence>